<feature type="transmembrane region" description="Helical" evidence="2">
    <location>
        <begin position="1765"/>
        <end position="1787"/>
    </location>
</feature>
<reference evidence="4 5" key="2">
    <citation type="submission" date="2024-07" db="EMBL/GenBank/DDBJ databases">
        <authorList>
            <person name="Akdeniz Z."/>
        </authorList>
    </citation>
    <scope>NUCLEOTIDE SEQUENCE [LARGE SCALE GENOMIC DNA]</scope>
</reference>
<accession>A0AA86PVL6</accession>
<keyword evidence="2" id="KW-1133">Transmembrane helix</keyword>
<keyword evidence="2" id="KW-0472">Membrane</keyword>
<comment type="caution">
    <text evidence="3">The sequence shown here is derived from an EMBL/GenBank/DDBJ whole genome shotgun (WGS) entry which is preliminary data.</text>
</comment>
<dbReference type="Proteomes" id="UP001642409">
    <property type="component" value="Unassembled WGS sequence"/>
</dbReference>
<name>A0AA86PVL6_9EUKA</name>
<proteinExistence type="predicted"/>
<dbReference type="InterPro" id="IPR006212">
    <property type="entry name" value="Furin_repeat"/>
</dbReference>
<keyword evidence="5" id="KW-1185">Reference proteome</keyword>
<feature type="compositionally biased region" description="Basic and acidic residues" evidence="1">
    <location>
        <begin position="1856"/>
        <end position="1868"/>
    </location>
</feature>
<dbReference type="SUPFAM" id="SSF57184">
    <property type="entry name" value="Growth factor receptor domain"/>
    <property type="match status" value="3"/>
</dbReference>
<dbReference type="EMBL" id="CAXDID020000066">
    <property type="protein sequence ID" value="CAL6012581.1"/>
    <property type="molecule type" value="Genomic_DNA"/>
</dbReference>
<dbReference type="InterPro" id="IPR009030">
    <property type="entry name" value="Growth_fac_rcpt_cys_sf"/>
</dbReference>
<evidence type="ECO:0000313" key="3">
    <source>
        <dbReference type="EMBL" id="CAI9945666.1"/>
    </source>
</evidence>
<protein>
    <submittedName>
        <fullName evidence="3">Uncharacterized protein</fullName>
    </submittedName>
</protein>
<dbReference type="SMART" id="SM00261">
    <property type="entry name" value="FU"/>
    <property type="match status" value="4"/>
</dbReference>
<evidence type="ECO:0000313" key="4">
    <source>
        <dbReference type="EMBL" id="CAL6012581.1"/>
    </source>
</evidence>
<evidence type="ECO:0000256" key="2">
    <source>
        <dbReference type="SAM" id="Phobius"/>
    </source>
</evidence>
<reference evidence="3" key="1">
    <citation type="submission" date="2023-06" db="EMBL/GenBank/DDBJ databases">
        <authorList>
            <person name="Kurt Z."/>
        </authorList>
    </citation>
    <scope>NUCLEOTIDE SEQUENCE</scope>
</reference>
<evidence type="ECO:0000313" key="5">
    <source>
        <dbReference type="Proteomes" id="UP001642409"/>
    </source>
</evidence>
<evidence type="ECO:0000256" key="1">
    <source>
        <dbReference type="SAM" id="MobiDB-lite"/>
    </source>
</evidence>
<gene>
    <name evidence="4" type="ORF">HINF_LOCUS23376</name>
    <name evidence="3" type="ORF">HINF_LOCUS33311</name>
</gene>
<feature type="region of interest" description="Disordered" evidence="1">
    <location>
        <begin position="1845"/>
        <end position="1868"/>
    </location>
</feature>
<organism evidence="3">
    <name type="scientific">Hexamita inflata</name>
    <dbReference type="NCBI Taxonomy" id="28002"/>
    <lineage>
        <taxon>Eukaryota</taxon>
        <taxon>Metamonada</taxon>
        <taxon>Diplomonadida</taxon>
        <taxon>Hexamitidae</taxon>
        <taxon>Hexamitinae</taxon>
        <taxon>Hexamita</taxon>
    </lineage>
</organism>
<sequence>MLSLLQASLLIGFENCKWMQQSRIWSGLSPCYLNDSINLKAANASLDNSVVNVLDLYLSSKINGVCTYSLLELNSSGSIQNGGFYVNVSLNIDADCTLVKVSLFDSVQGTLKNISVAGFVNLTTIDSPELNLSQFVGHSLVKDYSDANLSLSLKYFKNGAQIAQNSVLTNFDKLDIPFSNTPMALVESPQWGFVRNGTTYTLTSMVYASILSQAGQFQKYYTFPAVLLYANNYDTMDAFYVDFSASGSETLDAASVAQRVYYKAGVVMAYFPSLNPVYCYQQRYDVISHACVAQCGDSQVEFNGMCVSVCPQGHLSFNKICYLSCPAEQGAVKETSSACKLCSQKATDDGECVETSPANYFSYQNGFFSVCPEGTQPQDAQCVKIVSCTSPKLSFTKNEVLTCVDSCPSGYVQQRSECVFNCDSPNIKVQQGGCQATAPENGTLFDLDPIHQSNTACPGSTYNDAGNCKPSCSAGSILLKSLKTCYACTTDCLSMCSFYQLDLQDAKECIDTCDAPKFFINEGQISQCVTQCPNSGLYYKGQCQSALFDLCCGDPTCTSHKVKVGSECLDTCSGFITSSSDYSCQQTSCSYYYIDSDKNKVCTTLLNCTAYIIDNELHNCFVTCPTGYFQHGQECKTNACTTYLQLPNVCVENCTGSKPYVQDKTCSDLCLSKTFQMDGDQKLCVDASSCTFYQNDTSSDHNKCIPTCNQVSHADLKWCVDSCPFYIQASDKKVCYDSCFQTLTHKYTLGTQCFETCPQATSFIIESASQYLCNTTCNSTFFSVISDQQFCNASCPSFFVKSGDLFQCQDSCPVYVDGLQCVDACVNFVSQNKCVLQCGGSYPYVASSSNNTCVGSCPNVFYSICSASSTSKICQDACNQFWSYDSLLQKLCKPLCDPTEFLNRQVSSESSECIPTCTNFVLKNATQVCLSSCSAYFAESQVSKNCLVQCPKVFVTIGQQKTCFELCPSELPIAQTNGECQNSCATGLVNEIVTCVESCPTVKIPIVINSNGYKQCAVSCPSDLPYVQDSVCVAACNAGFGLEEKVCTKCPDNYPVENKKCVQTCSKVLYDGVCLSTCPPTLFNNSNVCVEECPKYFISDSKQCSETCTPKANSKECDNPCGTGYKHVSTDQCVTVCNAPFFVSGYLCLSACDQLVSVVGTQQFCVQTCPNYVKDGRFCTDSLPSDMYYTQNTTGKFIVSCPNPLLKNNASRQCLDQCAAAQFNDSFYCVDQCSLANAFFVGQICVSACPKFAMQSNQCVDSCASTYFQVIGSNKVCQVSCKRYFPAGTQFECVDECNSTASFVDLTTSICATSCPNFYKALGNENICEASCGTSYVIQSLSKCVDSCGSLFINGQFCVPSCIQLGFYVNEQLMCVQTCVNFRKMVGAEQMCTDQCPNDKKYLQNQTNKLCVNCSMWQYDAASDKICTEACDAGKIVVQPDQTKQCVVNPCADPENSFFDPASPDNKCVSKCPAGSYVIDGYRCNATCSMFIQGDSCIEACDYFTSENGNKVCAAKCPKWIQKDIGRLCASCEITTVEGECKSSCRGSDLYLNASVCYELQSCVFISTNATDDYCLSSCASGFISGQTCLEYCHGTYWLEASGLKTCRACTASEFLDVENQCVSKCPDVRPYYNQTCVQNCYFAIKDVNSFNCTETCPSGYYIVEGYKNLCVDKCTDAQVAINQDYGVLCQDGCGALFYDPDRFQCSISCKYYVENKRECVSSCKQYYLNTTNITCVDQCPASLPPVGKQCSVPSNKFSASSATLIIIIVVSVIAFLIVTLLTVYYVRRLYKANLLKKKVKLQQTGVNYYSKRLQVEARKKRVPNKDKAKMERLDSVSDFDWYQKGGKGGKKVQVKRQESPKRDNGYL</sequence>
<dbReference type="EMBL" id="CATOUU010000747">
    <property type="protein sequence ID" value="CAI9945666.1"/>
    <property type="molecule type" value="Genomic_DNA"/>
</dbReference>
<keyword evidence="2" id="KW-0812">Transmembrane</keyword>